<reference evidence="5" key="2">
    <citation type="submission" date="2025-08" db="UniProtKB">
        <authorList>
            <consortium name="RefSeq"/>
        </authorList>
    </citation>
    <scope>IDENTIFICATION</scope>
    <source>
        <tissue evidence="5">Adult</tissue>
    </source>
</reference>
<organism evidence="4 5">
    <name type="scientific">Bactrocera dorsalis</name>
    <name type="common">Oriental fruit fly</name>
    <name type="synonym">Dacus dorsalis</name>
    <dbReference type="NCBI Taxonomy" id="27457"/>
    <lineage>
        <taxon>Eukaryota</taxon>
        <taxon>Metazoa</taxon>
        <taxon>Ecdysozoa</taxon>
        <taxon>Arthropoda</taxon>
        <taxon>Hexapoda</taxon>
        <taxon>Insecta</taxon>
        <taxon>Pterygota</taxon>
        <taxon>Neoptera</taxon>
        <taxon>Endopterygota</taxon>
        <taxon>Diptera</taxon>
        <taxon>Brachycera</taxon>
        <taxon>Muscomorpha</taxon>
        <taxon>Tephritoidea</taxon>
        <taxon>Tephritidae</taxon>
        <taxon>Bactrocera</taxon>
        <taxon>Bactrocera</taxon>
    </lineage>
</organism>
<evidence type="ECO:0000259" key="3">
    <source>
        <dbReference type="PROSITE" id="PS51253"/>
    </source>
</evidence>
<dbReference type="Proteomes" id="UP001652620">
    <property type="component" value="Chromosome 1"/>
</dbReference>
<evidence type="ECO:0000256" key="2">
    <source>
        <dbReference type="ARBA" id="ARBA00023125"/>
    </source>
</evidence>
<dbReference type="InterPro" id="IPR004875">
    <property type="entry name" value="DDE_SF_endonuclease_dom"/>
</dbReference>
<name>A0ABM3JIS9_BACDO</name>
<dbReference type="PANTHER" id="PTHR19303:SF16">
    <property type="entry name" value="JERKY PROTEIN HOMOLOG-LIKE"/>
    <property type="match status" value="1"/>
</dbReference>
<dbReference type="InterPro" id="IPR009057">
    <property type="entry name" value="Homeodomain-like_sf"/>
</dbReference>
<dbReference type="InterPro" id="IPR050863">
    <property type="entry name" value="CenT-Element_Derived"/>
</dbReference>
<feature type="domain" description="HTH CENPB-type" evidence="3">
    <location>
        <begin position="67"/>
        <end position="139"/>
    </location>
</feature>
<dbReference type="Pfam" id="PF03221">
    <property type="entry name" value="HTH_Tnp_Tc5"/>
    <property type="match status" value="1"/>
</dbReference>
<dbReference type="SMART" id="SM00674">
    <property type="entry name" value="CENPB"/>
    <property type="match status" value="1"/>
</dbReference>
<dbReference type="InterPro" id="IPR006600">
    <property type="entry name" value="HTH_CenpB_DNA-bd_dom"/>
</dbReference>
<dbReference type="RefSeq" id="XP_049309123.1">
    <property type="nucleotide sequence ID" value="XM_049453166.1"/>
</dbReference>
<evidence type="ECO:0000256" key="1">
    <source>
        <dbReference type="ARBA" id="ARBA00004123"/>
    </source>
</evidence>
<evidence type="ECO:0000313" key="5">
    <source>
        <dbReference type="RefSeq" id="XP_049309123.1"/>
    </source>
</evidence>
<comment type="subcellular location">
    <subcellularLocation>
        <location evidence="1">Nucleus</location>
    </subcellularLocation>
</comment>
<keyword evidence="2" id="KW-0238">DNA-binding</keyword>
<dbReference type="SUPFAM" id="SSF46689">
    <property type="entry name" value="Homeodomain-like"/>
    <property type="match status" value="1"/>
</dbReference>
<dbReference type="GeneID" id="125777746"/>
<gene>
    <name evidence="5" type="primary">LOC125777746</name>
</gene>
<dbReference type="PROSITE" id="PS51253">
    <property type="entry name" value="HTH_CENPB"/>
    <property type="match status" value="1"/>
</dbReference>
<dbReference type="PANTHER" id="PTHR19303">
    <property type="entry name" value="TRANSPOSON"/>
    <property type="match status" value="1"/>
</dbReference>
<dbReference type="Pfam" id="PF03184">
    <property type="entry name" value="DDE_1"/>
    <property type="match status" value="1"/>
</dbReference>
<reference evidence="4" key="1">
    <citation type="submission" date="2025-05" db="UniProtKB">
        <authorList>
            <consortium name="RefSeq"/>
        </authorList>
    </citation>
    <scope>NUCLEOTIDE SEQUENCE [LARGE SCALE GENOMIC DNA]</scope>
</reference>
<protein>
    <submittedName>
        <fullName evidence="5">Jerky protein homolog-like</fullName>
    </submittedName>
</protein>
<keyword evidence="4" id="KW-1185">Reference proteome</keyword>
<dbReference type="Gene3D" id="1.10.10.60">
    <property type="entry name" value="Homeodomain-like"/>
    <property type="match status" value="2"/>
</dbReference>
<proteinExistence type="predicted"/>
<sequence>MPTKQRKSLQIRLNLHQKAEILRKLDEGIHGNRLALDYNVSKAVISKIKKKRHEILEAVANTHEVATKKTLHKSEYPVLEARLYKWFLSQIQRNCAMSGPILKARAKLEFAKLHTGKQFHASDGWLVNFKKRFGIRHLKICGEILSSDKAGITPSIHNLRTKMNEMEISDMQLYNADEPELFYRFLPDKTFVAENEKAALGRKIAKDRIRFMLCANADGSHKLKPLIIGKSANPRCFKGFENPLEYANSQKSWMNSELFFRWFHHSFIKQVLKFSAENNLPPRALLLIDNCTAHKPIDKLQSDD</sequence>
<accession>A0ABM3JIS9</accession>
<evidence type="ECO:0000313" key="4">
    <source>
        <dbReference type="Proteomes" id="UP001652620"/>
    </source>
</evidence>